<dbReference type="Gene3D" id="2.120.10.80">
    <property type="entry name" value="Kelch-type beta propeller"/>
    <property type="match status" value="1"/>
</dbReference>
<feature type="compositionally biased region" description="Low complexity" evidence="1">
    <location>
        <begin position="357"/>
        <end position="379"/>
    </location>
</feature>
<evidence type="ECO:0000313" key="3">
    <source>
        <dbReference type="WBParaSite" id="MhA1_Contig1235.frz3.fgene1"/>
    </source>
</evidence>
<dbReference type="Proteomes" id="UP000095281">
    <property type="component" value="Unplaced"/>
</dbReference>
<feature type="region of interest" description="Disordered" evidence="1">
    <location>
        <begin position="354"/>
        <end position="461"/>
    </location>
</feature>
<name>A0A1I8B206_MELHA</name>
<feature type="compositionally biased region" description="Low complexity" evidence="1">
    <location>
        <begin position="411"/>
        <end position="431"/>
    </location>
</feature>
<reference evidence="3" key="1">
    <citation type="submission" date="2016-11" db="UniProtKB">
        <authorList>
            <consortium name="WormBaseParasite"/>
        </authorList>
    </citation>
    <scope>IDENTIFICATION</scope>
</reference>
<protein>
    <submittedName>
        <fullName evidence="3">Kelch repeat protein</fullName>
    </submittedName>
</protein>
<keyword evidence="2" id="KW-1185">Reference proteome</keyword>
<evidence type="ECO:0000256" key="1">
    <source>
        <dbReference type="SAM" id="MobiDB-lite"/>
    </source>
</evidence>
<evidence type="ECO:0000313" key="2">
    <source>
        <dbReference type="Proteomes" id="UP000095281"/>
    </source>
</evidence>
<sequence length="461" mass="50132">MQVNTEDITVPWGQAPDSLDQQYGKWRLSVFQDVQESLDTSKLYFLYDPIADDTCYTTGGRKGMACLVVFDTNRKCFVGEINLRVQGRVKFIFALKSPSPSGGTAFALVTQSEDYGQFVMHVWRVNMNYDGMSLMADPHSLLTAPIVIDSEFICTMREDEPQLVVVHGPGLNVVKINAEASAPQEPMDRFSVPGSELSHFYDGFVSRGNMYFLSSSPDGHFDHSRVHVLNLSTRGPLSTQYMNADPARGFPPPRKQAAIDSISGFILLAGGEIDYGEGGVVRLVDYWVLDLTTFKWNQVPAQMPVPLIEPRLTTANSGNVYLWGDFDEPLPGMPPTGTHVRILRIKGLNTTAPPPYAQATAYPLPNQQQPQYGGTPYPNAGGGYGWNPSQPGAPPSGNAPPYPGASPYPTGSSPYLAGAASYPAGSSPYPAGGTGSDPAYQQGGYPHYPPQEKKEKDCTLM</sequence>
<dbReference type="AlphaFoldDB" id="A0A1I8B206"/>
<feature type="compositionally biased region" description="Basic and acidic residues" evidence="1">
    <location>
        <begin position="450"/>
        <end position="461"/>
    </location>
</feature>
<dbReference type="WBParaSite" id="MhA1_Contig1235.frz3.fgene1">
    <property type="protein sequence ID" value="MhA1_Contig1235.frz3.fgene1"/>
    <property type="gene ID" value="MhA1_Contig1235.frz3.fgene1"/>
</dbReference>
<accession>A0A1I8B206</accession>
<dbReference type="SUPFAM" id="SSF50965">
    <property type="entry name" value="Galactose oxidase, central domain"/>
    <property type="match status" value="1"/>
</dbReference>
<dbReference type="InterPro" id="IPR011043">
    <property type="entry name" value="Gal_Oxase/kelch_b-propeller"/>
</dbReference>
<organism evidence="2 3">
    <name type="scientific">Meloidogyne hapla</name>
    <name type="common">Root-knot nematode worm</name>
    <dbReference type="NCBI Taxonomy" id="6305"/>
    <lineage>
        <taxon>Eukaryota</taxon>
        <taxon>Metazoa</taxon>
        <taxon>Ecdysozoa</taxon>
        <taxon>Nematoda</taxon>
        <taxon>Chromadorea</taxon>
        <taxon>Rhabditida</taxon>
        <taxon>Tylenchina</taxon>
        <taxon>Tylenchomorpha</taxon>
        <taxon>Tylenchoidea</taxon>
        <taxon>Meloidogynidae</taxon>
        <taxon>Meloidogyninae</taxon>
        <taxon>Meloidogyne</taxon>
    </lineage>
</organism>
<dbReference type="InterPro" id="IPR015915">
    <property type="entry name" value="Kelch-typ_b-propeller"/>
</dbReference>
<dbReference type="OMA" id="IYLWGDF"/>
<proteinExistence type="predicted"/>
<feature type="compositionally biased region" description="Pro residues" evidence="1">
    <location>
        <begin position="391"/>
        <end position="406"/>
    </location>
</feature>